<name>A0A915N6P8_MELJA</name>
<dbReference type="AlphaFoldDB" id="A0A915N6P8"/>
<proteinExistence type="predicted"/>
<reference evidence="4" key="1">
    <citation type="submission" date="2022-11" db="UniProtKB">
        <authorList>
            <consortium name="WormBaseParasite"/>
        </authorList>
    </citation>
    <scope>IDENTIFICATION</scope>
</reference>
<dbReference type="Proteomes" id="UP000887561">
    <property type="component" value="Unplaced"/>
</dbReference>
<accession>A0A915N6P8</accession>
<dbReference type="InterPro" id="IPR047488">
    <property type="entry name" value="SR140_cwf21"/>
</dbReference>
<feature type="region of interest" description="Disordered" evidence="1">
    <location>
        <begin position="1"/>
        <end position="84"/>
    </location>
</feature>
<dbReference type="GO" id="GO:0003723">
    <property type="term" value="F:RNA binding"/>
    <property type="evidence" value="ECO:0007669"/>
    <property type="project" value="InterPro"/>
</dbReference>
<evidence type="ECO:0000256" key="1">
    <source>
        <dbReference type="SAM" id="MobiDB-lite"/>
    </source>
</evidence>
<evidence type="ECO:0000313" key="4">
    <source>
        <dbReference type="WBParaSite" id="scaffold7353_cov192.g11934"/>
    </source>
</evidence>
<evidence type="ECO:0000259" key="2">
    <source>
        <dbReference type="SMART" id="SM01115"/>
    </source>
</evidence>
<organism evidence="3 4">
    <name type="scientific">Meloidogyne javanica</name>
    <name type="common">Root-knot nematode worm</name>
    <dbReference type="NCBI Taxonomy" id="6303"/>
    <lineage>
        <taxon>Eukaryota</taxon>
        <taxon>Metazoa</taxon>
        <taxon>Ecdysozoa</taxon>
        <taxon>Nematoda</taxon>
        <taxon>Chromadorea</taxon>
        <taxon>Rhabditida</taxon>
        <taxon>Tylenchina</taxon>
        <taxon>Tylenchomorpha</taxon>
        <taxon>Tylenchoidea</taxon>
        <taxon>Meloidogynidae</taxon>
        <taxon>Meloidogyninae</taxon>
        <taxon>Meloidogyne</taxon>
        <taxon>Meloidogyne incognita group</taxon>
    </lineage>
</organism>
<dbReference type="WBParaSite" id="scaffold7353_cov192.g11934">
    <property type="protein sequence ID" value="scaffold7353_cov192.g11934"/>
    <property type="gene ID" value="scaffold7353_cov192.g11934"/>
</dbReference>
<dbReference type="CDD" id="cd21370">
    <property type="entry name" value="cwf21_SR140"/>
    <property type="match status" value="1"/>
</dbReference>
<feature type="compositionally biased region" description="Basic and acidic residues" evidence="1">
    <location>
        <begin position="35"/>
        <end position="50"/>
    </location>
</feature>
<dbReference type="GO" id="GO:0005634">
    <property type="term" value="C:nucleus"/>
    <property type="evidence" value="ECO:0007669"/>
    <property type="project" value="UniProtKB-ARBA"/>
</dbReference>
<dbReference type="Gene3D" id="6.10.140.420">
    <property type="match status" value="1"/>
</dbReference>
<evidence type="ECO:0000313" key="3">
    <source>
        <dbReference type="Proteomes" id="UP000887561"/>
    </source>
</evidence>
<feature type="domain" description="CWF21" evidence="2">
    <location>
        <begin position="79"/>
        <end position="128"/>
    </location>
</feature>
<keyword evidence="3" id="KW-1185">Reference proteome</keyword>
<feature type="region of interest" description="Disordered" evidence="1">
    <location>
        <begin position="127"/>
        <end position="204"/>
    </location>
</feature>
<dbReference type="InterPro" id="IPR013170">
    <property type="entry name" value="mRNA_splic_Cwf21_dom"/>
</dbReference>
<feature type="compositionally biased region" description="Basic and acidic residues" evidence="1">
    <location>
        <begin position="143"/>
        <end position="164"/>
    </location>
</feature>
<dbReference type="Pfam" id="PF08312">
    <property type="entry name" value="cwf21"/>
    <property type="match status" value="1"/>
</dbReference>
<sequence length="204" mass="24020">QEEDDDIDGMPMPDDVGSDGDLDGIPIVNDEEDDSKPFDSEEGYHDDRTDRKRCRLSKLTPSPEPKESKNHITASNSNDDEERRQMLREIEIKVMKLQDKLEADVNILQSEMDLEVSKYRQKLVQRMEEKLGTIQHRRRHSPSRSDSKQHPRENSPIHSRESGTRQHRRERSRSPIRTGRRHRRSPDRSRYRGSPVRHTASRRH</sequence>
<protein>
    <submittedName>
        <fullName evidence="4">CWF21 domain-containing protein</fullName>
    </submittedName>
</protein>
<dbReference type="SMART" id="SM01115">
    <property type="entry name" value="cwf21"/>
    <property type="match status" value="1"/>
</dbReference>